<keyword evidence="1" id="KW-1133">Transmembrane helix</keyword>
<feature type="non-terminal residue" evidence="2">
    <location>
        <position position="1"/>
    </location>
</feature>
<feature type="transmembrane region" description="Helical" evidence="1">
    <location>
        <begin position="121"/>
        <end position="141"/>
    </location>
</feature>
<proteinExistence type="predicted"/>
<keyword evidence="2" id="KW-0675">Receptor</keyword>
<accession>A0A0K2URW7</accession>
<dbReference type="OrthoDB" id="5984008at2759"/>
<keyword evidence="1" id="KW-0812">Transmembrane</keyword>
<sequence length="181" mass="20868">KFQQLLEAIEGAGTVSNEDEGFERVLKDENGLFAFIHDVYNVRYQFYSNCSYSSISETFGEYSLAIAVRQGSTLSRELSEALIILRNNNFFNDLENKYWNSSWRDECTAENDSEGITLRSLGGAFICTIIGIIFSIIVLVYEMIEKRRKEKNAIYGIPIRVKECHKNEYIKSVKISPKIRY</sequence>
<evidence type="ECO:0000256" key="1">
    <source>
        <dbReference type="SAM" id="Phobius"/>
    </source>
</evidence>
<dbReference type="EMBL" id="HACA01023648">
    <property type="protein sequence ID" value="CDW41009.1"/>
    <property type="molecule type" value="Transcribed_RNA"/>
</dbReference>
<reference evidence="2" key="1">
    <citation type="submission" date="2014-05" db="EMBL/GenBank/DDBJ databases">
        <authorList>
            <person name="Chronopoulou M."/>
        </authorList>
    </citation>
    <scope>NUCLEOTIDE SEQUENCE</scope>
    <source>
        <tissue evidence="2">Whole organism</tissue>
    </source>
</reference>
<dbReference type="PANTHER" id="PTHR18966">
    <property type="entry name" value="IONOTROPIC GLUTAMATE RECEPTOR"/>
    <property type="match status" value="1"/>
</dbReference>
<keyword evidence="1" id="KW-0472">Membrane</keyword>
<dbReference type="Gene3D" id="3.40.190.10">
    <property type="entry name" value="Periplasmic binding protein-like II"/>
    <property type="match status" value="2"/>
</dbReference>
<organism evidence="2">
    <name type="scientific">Lepeophtheirus salmonis</name>
    <name type="common">Salmon louse</name>
    <name type="synonym">Caligus salmonis</name>
    <dbReference type="NCBI Taxonomy" id="72036"/>
    <lineage>
        <taxon>Eukaryota</taxon>
        <taxon>Metazoa</taxon>
        <taxon>Ecdysozoa</taxon>
        <taxon>Arthropoda</taxon>
        <taxon>Crustacea</taxon>
        <taxon>Multicrustacea</taxon>
        <taxon>Hexanauplia</taxon>
        <taxon>Copepoda</taxon>
        <taxon>Siphonostomatoida</taxon>
        <taxon>Caligidae</taxon>
        <taxon>Lepeophtheirus</taxon>
    </lineage>
</organism>
<protein>
    <submittedName>
        <fullName evidence="2">Glutamate receptor ionotropic, kainate 3like [Bombyx mori]</fullName>
    </submittedName>
</protein>
<dbReference type="InterPro" id="IPR015683">
    <property type="entry name" value="Ionotropic_Glu_rcpt"/>
</dbReference>
<name>A0A0K2URW7_LEPSM</name>
<dbReference type="SUPFAM" id="SSF53850">
    <property type="entry name" value="Periplasmic binding protein-like II"/>
    <property type="match status" value="1"/>
</dbReference>
<evidence type="ECO:0000313" key="2">
    <source>
        <dbReference type="EMBL" id="CDW41009.1"/>
    </source>
</evidence>
<dbReference type="AlphaFoldDB" id="A0A0K2URW7"/>